<evidence type="ECO:0000313" key="2">
    <source>
        <dbReference type="EMBL" id="OON20480.1"/>
    </source>
</evidence>
<sequence length="166" mass="19039">MGSIYLIVFSLALPRLNGACQRCSPCIRDECDQSELRFFKDSEVGNCKITQTIRSSLELVCCFRSNLTYLEEKGLNLEFHGLLKSIKQRGISRQDHVSVPRTHELKGMVWHSFFLSEALGYPTVTRNPLLIRFSKLHTRHFRYSVTERLMQPDADSAVVTVPTPYV</sequence>
<organism evidence="2 3">
    <name type="scientific">Opisthorchis viverrini</name>
    <name type="common">Southeast Asian liver fluke</name>
    <dbReference type="NCBI Taxonomy" id="6198"/>
    <lineage>
        <taxon>Eukaryota</taxon>
        <taxon>Metazoa</taxon>
        <taxon>Spiralia</taxon>
        <taxon>Lophotrochozoa</taxon>
        <taxon>Platyhelminthes</taxon>
        <taxon>Trematoda</taxon>
        <taxon>Digenea</taxon>
        <taxon>Opisthorchiida</taxon>
        <taxon>Opisthorchiata</taxon>
        <taxon>Opisthorchiidae</taxon>
        <taxon>Opisthorchis</taxon>
    </lineage>
</organism>
<feature type="signal peptide" evidence="1">
    <location>
        <begin position="1"/>
        <end position="18"/>
    </location>
</feature>
<name>A0A1S8X180_OPIVI</name>
<evidence type="ECO:0000313" key="3">
    <source>
        <dbReference type="Proteomes" id="UP000243686"/>
    </source>
</evidence>
<dbReference type="EMBL" id="KV892614">
    <property type="protein sequence ID" value="OON20480.1"/>
    <property type="molecule type" value="Genomic_DNA"/>
</dbReference>
<dbReference type="Proteomes" id="UP000243686">
    <property type="component" value="Unassembled WGS sequence"/>
</dbReference>
<reference evidence="2 3" key="1">
    <citation type="submission" date="2015-03" db="EMBL/GenBank/DDBJ databases">
        <title>Draft genome of the nematode, Opisthorchis viverrini.</title>
        <authorList>
            <person name="Mitreva M."/>
        </authorList>
    </citation>
    <scope>NUCLEOTIDE SEQUENCE [LARGE SCALE GENOMIC DNA]</scope>
    <source>
        <strain evidence="2">Khon Kaen</strain>
    </source>
</reference>
<proteinExistence type="predicted"/>
<keyword evidence="3" id="KW-1185">Reference proteome</keyword>
<dbReference type="AlphaFoldDB" id="A0A1S8X180"/>
<accession>A0A1S8X180</accession>
<protein>
    <submittedName>
        <fullName evidence="2">Uncharacterized protein</fullName>
    </submittedName>
</protein>
<feature type="chain" id="PRO_5012504116" evidence="1">
    <location>
        <begin position="19"/>
        <end position="166"/>
    </location>
</feature>
<evidence type="ECO:0000256" key="1">
    <source>
        <dbReference type="SAM" id="SignalP"/>
    </source>
</evidence>
<keyword evidence="1" id="KW-0732">Signal</keyword>
<gene>
    <name evidence="2" type="ORF">X801_03643</name>
</gene>